<dbReference type="RefSeq" id="WP_162951680.1">
    <property type="nucleotide sequence ID" value="NZ_BLKX01000003.1"/>
</dbReference>
<reference evidence="2 3" key="1">
    <citation type="journal article" date="2019" name="Emerg. Microbes Infect.">
        <title>Comprehensive subspecies identification of 175 nontuberculous mycobacteria species based on 7547 genomic profiles.</title>
        <authorList>
            <person name="Matsumoto Y."/>
            <person name="Kinjo T."/>
            <person name="Motooka D."/>
            <person name="Nabeya D."/>
            <person name="Jung N."/>
            <person name="Uechi K."/>
            <person name="Horii T."/>
            <person name="Iida T."/>
            <person name="Fujita J."/>
            <person name="Nakamura S."/>
        </authorList>
    </citation>
    <scope>NUCLEOTIDE SEQUENCE [LARGE SCALE GENOMIC DNA]</scope>
    <source>
        <strain evidence="2 3">JCM 18565</strain>
    </source>
</reference>
<dbReference type="Proteomes" id="UP000465240">
    <property type="component" value="Unassembled WGS sequence"/>
</dbReference>
<organism evidence="2 3">
    <name type="scientific">Mycobacterium paragordonae</name>
    <dbReference type="NCBI Taxonomy" id="1389713"/>
    <lineage>
        <taxon>Bacteria</taxon>
        <taxon>Bacillati</taxon>
        <taxon>Actinomycetota</taxon>
        <taxon>Actinomycetes</taxon>
        <taxon>Mycobacteriales</taxon>
        <taxon>Mycobacteriaceae</taxon>
        <taxon>Mycobacterium</taxon>
    </lineage>
</organism>
<feature type="transmembrane region" description="Helical" evidence="1">
    <location>
        <begin position="51"/>
        <end position="70"/>
    </location>
</feature>
<accession>A0ABQ1CFI9</accession>
<dbReference type="EMBL" id="BLKX01000003">
    <property type="protein sequence ID" value="GFG83243.1"/>
    <property type="molecule type" value="Genomic_DNA"/>
</dbReference>
<keyword evidence="1" id="KW-0472">Membrane</keyword>
<evidence type="ECO:0000313" key="2">
    <source>
        <dbReference type="EMBL" id="GFG83243.1"/>
    </source>
</evidence>
<proteinExistence type="predicted"/>
<evidence type="ECO:0000313" key="3">
    <source>
        <dbReference type="Proteomes" id="UP000465240"/>
    </source>
</evidence>
<protein>
    <submittedName>
        <fullName evidence="2">Uncharacterized protein</fullName>
    </submittedName>
</protein>
<keyword evidence="1" id="KW-0812">Transmembrane</keyword>
<name>A0ABQ1CFI9_9MYCO</name>
<evidence type="ECO:0000256" key="1">
    <source>
        <dbReference type="SAM" id="Phobius"/>
    </source>
</evidence>
<keyword evidence="1" id="KW-1133">Transmembrane helix</keyword>
<comment type="caution">
    <text evidence="2">The sequence shown here is derived from an EMBL/GenBank/DDBJ whole genome shotgun (WGS) entry which is preliminary data.</text>
</comment>
<sequence>MDSAKTPIVLLLGFVLFGAGAMLAAKGAGSLAGTSNKNPNDELNIKGWKGLASHWAGSAVLMSSGGYMMFGRWINTVLTYIFQHFS</sequence>
<gene>
    <name evidence="2" type="ORF">MPRG_65190</name>
</gene>
<keyword evidence="3" id="KW-1185">Reference proteome</keyword>